<protein>
    <submittedName>
        <fullName evidence="1">Uncharacterized protein</fullName>
    </submittedName>
</protein>
<reference evidence="1" key="2">
    <citation type="journal article" date="2023" name="IMA Fungus">
        <title>Comparative genomic study of the Penicillium genus elucidates a diverse pangenome and 15 lateral gene transfer events.</title>
        <authorList>
            <person name="Petersen C."/>
            <person name="Sorensen T."/>
            <person name="Nielsen M.R."/>
            <person name="Sondergaard T.E."/>
            <person name="Sorensen J.L."/>
            <person name="Fitzpatrick D.A."/>
            <person name="Frisvad J.C."/>
            <person name="Nielsen K.L."/>
        </authorList>
    </citation>
    <scope>NUCLEOTIDE SEQUENCE</scope>
    <source>
        <strain evidence="1">IBT 30069</strain>
    </source>
</reference>
<proteinExistence type="predicted"/>
<reference evidence="1" key="1">
    <citation type="submission" date="2022-11" db="EMBL/GenBank/DDBJ databases">
        <authorList>
            <person name="Petersen C."/>
        </authorList>
    </citation>
    <scope>NUCLEOTIDE SEQUENCE</scope>
    <source>
        <strain evidence="1">IBT 30069</strain>
    </source>
</reference>
<gene>
    <name evidence="1" type="ORF">N7456_001244</name>
</gene>
<dbReference type="AlphaFoldDB" id="A0A9W9KT42"/>
<accession>A0A9W9KT42</accession>
<dbReference type="PANTHER" id="PTHR37490">
    <property type="entry name" value="EXPRESSED PROTEIN"/>
    <property type="match status" value="1"/>
</dbReference>
<dbReference type="Proteomes" id="UP001149165">
    <property type="component" value="Unassembled WGS sequence"/>
</dbReference>
<name>A0A9W9KT42_9EURO</name>
<dbReference type="OrthoDB" id="426718at2759"/>
<dbReference type="EMBL" id="JAPQKH010000001">
    <property type="protein sequence ID" value="KAJ5116896.1"/>
    <property type="molecule type" value="Genomic_DNA"/>
</dbReference>
<sequence length="315" mass="35952">MRLSLRVGLATALIIFTLALINRQLHSVGRTPQSFWHFDTTSFRAALRPQSGLSQDPLHRKWGSGTRHESGLSFRLTNIEVPNEGVLVMGKLREEDTAWASAELAEWRNYIYTVDDTNAPTHTPKNKGREALPYLQYIVDHYDDLPAIIVFLHPHRDGWPAGWHTDTQDNSNVDSVRALQRDFVQQQGFVNLRCQLNPGCPEEIRPFRSPPKPGDTGEKHYAAAWKELFGNNNVPDTIAAPCCSQFAVSRDQVLKRPLSDYKRMYNWVLNNDLADTVTSNIMEYSWHIIFGQEPIFCPDTFQCYADVYGEEVFAI</sequence>
<evidence type="ECO:0000313" key="2">
    <source>
        <dbReference type="Proteomes" id="UP001149165"/>
    </source>
</evidence>
<dbReference type="PANTHER" id="PTHR37490:SF2">
    <property type="match status" value="1"/>
</dbReference>
<dbReference type="InterPro" id="IPR021838">
    <property type="entry name" value="DUF3431"/>
</dbReference>
<evidence type="ECO:0000313" key="1">
    <source>
        <dbReference type="EMBL" id="KAJ5116896.1"/>
    </source>
</evidence>
<comment type="caution">
    <text evidence="1">The sequence shown here is derived from an EMBL/GenBank/DDBJ whole genome shotgun (WGS) entry which is preliminary data.</text>
</comment>
<organism evidence="1 2">
    <name type="scientific">Penicillium angulare</name>
    <dbReference type="NCBI Taxonomy" id="116970"/>
    <lineage>
        <taxon>Eukaryota</taxon>
        <taxon>Fungi</taxon>
        <taxon>Dikarya</taxon>
        <taxon>Ascomycota</taxon>
        <taxon>Pezizomycotina</taxon>
        <taxon>Eurotiomycetes</taxon>
        <taxon>Eurotiomycetidae</taxon>
        <taxon>Eurotiales</taxon>
        <taxon>Aspergillaceae</taxon>
        <taxon>Penicillium</taxon>
    </lineage>
</organism>
<keyword evidence="2" id="KW-1185">Reference proteome</keyword>
<dbReference type="Pfam" id="PF11913">
    <property type="entry name" value="DUF3431"/>
    <property type="match status" value="1"/>
</dbReference>